<dbReference type="OrthoDB" id="544685at2759"/>
<feature type="compositionally biased region" description="Acidic residues" evidence="2">
    <location>
        <begin position="698"/>
        <end position="708"/>
    </location>
</feature>
<feature type="domain" description="EF-hand" evidence="4">
    <location>
        <begin position="428"/>
        <end position="463"/>
    </location>
</feature>
<evidence type="ECO:0000256" key="2">
    <source>
        <dbReference type="SAM" id="MobiDB-lite"/>
    </source>
</evidence>
<dbReference type="InterPro" id="IPR010920">
    <property type="entry name" value="LSM_dom_sf"/>
</dbReference>
<feature type="region of interest" description="Disordered" evidence="2">
    <location>
        <begin position="46"/>
        <end position="103"/>
    </location>
</feature>
<evidence type="ECO:0000256" key="1">
    <source>
        <dbReference type="ARBA" id="ARBA00022837"/>
    </source>
</evidence>
<gene>
    <name evidence="5" type="ORF">PMG11_07940</name>
</gene>
<dbReference type="STRING" id="104259.A0A0F7TW52"/>
<keyword evidence="1" id="KW-0106">Calcium</keyword>
<organism evidence="5 6">
    <name type="scientific">Penicillium brasilianum</name>
    <dbReference type="NCBI Taxonomy" id="104259"/>
    <lineage>
        <taxon>Eukaryota</taxon>
        <taxon>Fungi</taxon>
        <taxon>Dikarya</taxon>
        <taxon>Ascomycota</taxon>
        <taxon>Pezizomycotina</taxon>
        <taxon>Eurotiomycetes</taxon>
        <taxon>Eurotiomycetidae</taxon>
        <taxon>Eurotiales</taxon>
        <taxon>Aspergillaceae</taxon>
        <taxon>Penicillium</taxon>
    </lineage>
</organism>
<feature type="transmembrane region" description="Helical" evidence="3">
    <location>
        <begin position="200"/>
        <end position="226"/>
    </location>
</feature>
<dbReference type="GO" id="GO:0016020">
    <property type="term" value="C:membrane"/>
    <property type="evidence" value="ECO:0007669"/>
    <property type="project" value="InterPro"/>
</dbReference>
<accession>A0A0F7TW52</accession>
<feature type="transmembrane region" description="Helical" evidence="3">
    <location>
        <begin position="246"/>
        <end position="263"/>
    </location>
</feature>
<dbReference type="SUPFAM" id="SSF50182">
    <property type="entry name" value="Sm-like ribonucleoproteins"/>
    <property type="match status" value="1"/>
</dbReference>
<feature type="compositionally biased region" description="Low complexity" evidence="2">
    <location>
        <begin position="712"/>
        <end position="730"/>
    </location>
</feature>
<dbReference type="InterPro" id="IPR058650">
    <property type="entry name" value="Msy1/2-like"/>
</dbReference>
<dbReference type="PROSITE" id="PS50222">
    <property type="entry name" value="EF_HAND_2"/>
    <property type="match status" value="1"/>
</dbReference>
<name>A0A0F7TW52_PENBI</name>
<dbReference type="SUPFAM" id="SSF47473">
    <property type="entry name" value="EF-hand"/>
    <property type="match status" value="1"/>
</dbReference>
<protein>
    <recommendedName>
        <fullName evidence="4">EF-hand domain-containing protein</fullName>
    </recommendedName>
</protein>
<dbReference type="InterPro" id="IPR006685">
    <property type="entry name" value="MscS_channel_2nd"/>
</dbReference>
<sequence>MKGHLGIASKRLSTHRFHQIPDLPPDAMSNPHDVTIDIPLTATASRGQNGARKWGSHTGSTVPINGFQDDNEKEPMRGPGRRRRQDSDINEATGKPADSPEDGSINRMGRIYQAIYNFSIVTRYMIYVVPIGILIAIPIIVGATVATNARIGGVHISWFFTWIEVVWVSLWACKIFTKFIPYVFQFLCGIVSSGTRKYALILRALETPITIVLWSVISLVTFLPIMTMNPSKQSSDDTSVKSWEKSVKNILFALLVCSLIYLVEKALVQLISISYHRKQFDAKIKQSKHNVYLVGLLFEASRNMFPMYCPEFKDEDAIIFDSLLAQSAGKQSKRSSIMPLRMMQQVGRQVGHNVGRIGDKVTAAFGNVASELTGKQVFNPQATHSIVVEALERKRCAAALARRIWMSFVVEGRDSLYLEDIVEVLGPDHEAEAEECFAALDKDGNGDVSLDEMILTISEFGRMRKSLNHSMHDVDQAIHVLDNLLLSVASVIGVLVFISFVTTGFGTVIAAGATSLLSLSFVFSTTAQEVLGSCIFLFVKHPFDIGDRVDISDKSYVVERISLLFSVFRTVGDHRMTQVPNNILNSLWIDNFTRANAMHEQLTVPVSFDTSFAEIQALREEMEVFVRDPANSRDFQPDFNIEVVGVGDMDKLELSVDIRHKSNWSNETVRAARRSKFMCALVLAMRKVPIRAPGVAAPEEESKDDGDDKADGAPGAGDTKAAQAGAAAGADGKHDGSGQAGGLTPAAAAAASGMMAYDAQTTGFEQNRSSGSVTHRGSLAAGQREAAIADRLNARSPVVPAVDPSRDDGDGLYRTATNTSNQGKQLSVYDGNTGVSRGLSTGHRKAGLRASYQEDDAAMPPPHSPMAAGMNSSYSGVPILNTPAPPSSRGSTRYEPPTSHAPTSQPGAHPIGSFAQSYYGHESTYDSVPLNGITPDRATASSSQYDMPDRYDPVSPPSIYSPPQPQAPAPTLKKGRKDSPYGEHEA</sequence>
<dbReference type="InterPro" id="IPR011992">
    <property type="entry name" value="EF-hand-dom_pair"/>
</dbReference>
<feature type="region of interest" description="Disordered" evidence="2">
    <location>
        <begin position="823"/>
        <end position="986"/>
    </location>
</feature>
<proteinExistence type="predicted"/>
<dbReference type="EMBL" id="CDHK01000007">
    <property type="protein sequence ID" value="CEJ59312.1"/>
    <property type="molecule type" value="Genomic_DNA"/>
</dbReference>
<dbReference type="Proteomes" id="UP000042958">
    <property type="component" value="Unassembled WGS sequence"/>
</dbReference>
<dbReference type="Pfam" id="PF25886">
    <property type="entry name" value="Msy1"/>
    <property type="match status" value="1"/>
</dbReference>
<keyword evidence="6" id="KW-1185">Reference proteome</keyword>
<feature type="region of interest" description="Disordered" evidence="2">
    <location>
        <begin position="693"/>
        <end position="744"/>
    </location>
</feature>
<dbReference type="PANTHER" id="PTHR31323:SF14">
    <property type="entry name" value="MECHANOSENSITIVE ION CHANNEL PROTEIN MSY2"/>
    <property type="match status" value="1"/>
</dbReference>
<dbReference type="GO" id="GO:0006874">
    <property type="term" value="P:intracellular calcium ion homeostasis"/>
    <property type="evidence" value="ECO:0007669"/>
    <property type="project" value="TreeGrafter"/>
</dbReference>
<reference evidence="6" key="1">
    <citation type="journal article" date="2015" name="Genome Announc.">
        <title>Draft genome sequence of the fungus Penicillium brasilianum MG11.</title>
        <authorList>
            <person name="Horn F."/>
            <person name="Linde J."/>
            <person name="Mattern D.J."/>
            <person name="Walther G."/>
            <person name="Guthke R."/>
            <person name="Brakhage A.A."/>
            <person name="Valiante V."/>
        </authorList>
    </citation>
    <scope>NUCLEOTIDE SEQUENCE [LARGE SCALE GENOMIC DNA]</scope>
    <source>
        <strain evidence="6">MG11</strain>
    </source>
</reference>
<keyword evidence="3" id="KW-1133">Transmembrane helix</keyword>
<dbReference type="PROSITE" id="PS00018">
    <property type="entry name" value="EF_HAND_1"/>
    <property type="match status" value="1"/>
</dbReference>
<feature type="compositionally biased region" description="Basic and acidic residues" evidence="2">
    <location>
        <begin position="977"/>
        <end position="986"/>
    </location>
</feature>
<evidence type="ECO:0000313" key="5">
    <source>
        <dbReference type="EMBL" id="CEJ59312.1"/>
    </source>
</evidence>
<evidence type="ECO:0000259" key="4">
    <source>
        <dbReference type="PROSITE" id="PS50222"/>
    </source>
</evidence>
<dbReference type="Pfam" id="PF00924">
    <property type="entry name" value="MS_channel_2nd"/>
    <property type="match status" value="1"/>
</dbReference>
<dbReference type="Gene3D" id="1.10.238.10">
    <property type="entry name" value="EF-hand"/>
    <property type="match status" value="1"/>
</dbReference>
<keyword evidence="3" id="KW-0812">Transmembrane</keyword>
<evidence type="ECO:0000313" key="6">
    <source>
        <dbReference type="Proteomes" id="UP000042958"/>
    </source>
</evidence>
<dbReference type="InterPro" id="IPR002048">
    <property type="entry name" value="EF_hand_dom"/>
</dbReference>
<keyword evidence="3" id="KW-0472">Membrane</keyword>
<dbReference type="GO" id="GO:0005262">
    <property type="term" value="F:calcium channel activity"/>
    <property type="evidence" value="ECO:0007669"/>
    <property type="project" value="TreeGrafter"/>
</dbReference>
<dbReference type="AlphaFoldDB" id="A0A0F7TW52"/>
<dbReference type="PANTHER" id="PTHR31323">
    <property type="entry name" value="MECHANOSENSITIVE ION CHANNEL PROTEIN MSY2"/>
    <property type="match status" value="1"/>
</dbReference>
<feature type="transmembrane region" description="Helical" evidence="3">
    <location>
        <begin position="484"/>
        <end position="510"/>
    </location>
</feature>
<feature type="compositionally biased region" description="Pro residues" evidence="2">
    <location>
        <begin position="954"/>
        <end position="968"/>
    </location>
</feature>
<feature type="transmembrane region" description="Helical" evidence="3">
    <location>
        <begin position="124"/>
        <end position="146"/>
    </location>
</feature>
<evidence type="ECO:0000256" key="3">
    <source>
        <dbReference type="SAM" id="Phobius"/>
    </source>
</evidence>
<dbReference type="InterPro" id="IPR018247">
    <property type="entry name" value="EF_Hand_1_Ca_BS"/>
</dbReference>
<dbReference type="GO" id="GO:0005509">
    <property type="term" value="F:calcium ion binding"/>
    <property type="evidence" value="ECO:0007669"/>
    <property type="project" value="InterPro"/>
</dbReference>